<proteinExistence type="predicted"/>
<organism evidence="2 3">
    <name type="scientific">Flavobacterium myungsuense</name>
    <dbReference type="NCBI Taxonomy" id="651823"/>
    <lineage>
        <taxon>Bacteria</taxon>
        <taxon>Pseudomonadati</taxon>
        <taxon>Bacteroidota</taxon>
        <taxon>Flavobacteriia</taxon>
        <taxon>Flavobacteriales</taxon>
        <taxon>Flavobacteriaceae</taxon>
        <taxon>Flavobacterium</taxon>
    </lineage>
</organism>
<dbReference type="RefSeq" id="WP_379758111.1">
    <property type="nucleotide sequence ID" value="NZ_JBHSYB010000028.1"/>
</dbReference>
<comment type="caution">
    <text evidence="2">The sequence shown here is derived from an EMBL/GenBank/DDBJ whole genome shotgun (WGS) entry which is preliminary data.</text>
</comment>
<dbReference type="EMBL" id="JBHTIZ010000045">
    <property type="protein sequence ID" value="MFD0985296.1"/>
    <property type="molecule type" value="Genomic_DNA"/>
</dbReference>
<evidence type="ECO:0000259" key="1">
    <source>
        <dbReference type="Pfam" id="PF13905"/>
    </source>
</evidence>
<dbReference type="InterPro" id="IPR036249">
    <property type="entry name" value="Thioredoxin-like_sf"/>
</dbReference>
<dbReference type="Proteomes" id="UP001597051">
    <property type="component" value="Unassembled WGS sequence"/>
</dbReference>
<feature type="domain" description="Thioredoxin-like fold" evidence="1">
    <location>
        <begin position="399"/>
        <end position="488"/>
    </location>
</feature>
<dbReference type="Pfam" id="PF13905">
    <property type="entry name" value="Thioredoxin_8"/>
    <property type="match status" value="1"/>
</dbReference>
<keyword evidence="3" id="KW-1185">Reference proteome</keyword>
<evidence type="ECO:0000313" key="2">
    <source>
        <dbReference type="EMBL" id="MFD0985296.1"/>
    </source>
</evidence>
<accession>A0ABW3J6C4</accession>
<dbReference type="InterPro" id="IPR012336">
    <property type="entry name" value="Thioredoxin-like_fold"/>
</dbReference>
<dbReference type="Gene3D" id="3.40.30.10">
    <property type="entry name" value="Glutaredoxin"/>
    <property type="match status" value="1"/>
</dbReference>
<name>A0ABW3J6C4_9FLAO</name>
<gene>
    <name evidence="2" type="ORF">ACFQ0S_12515</name>
</gene>
<protein>
    <submittedName>
        <fullName evidence="2">TlpA family protein disulfide reductase</fullName>
    </submittedName>
</protein>
<evidence type="ECO:0000313" key="3">
    <source>
        <dbReference type="Proteomes" id="UP001597051"/>
    </source>
</evidence>
<sequence>MKLITLGYYNLNSDLFNYVLTVILTSTKYFCKLTKPQMFFQNSIYYLFFYLTCITLFSSCNKEFKADNYTAYFGGEVTNANNPYVLFCKDSEVIDTIKIDINNRFFIKFDSLTPGLYTFKNEPEYQYIYFDKNDSIMVHINSKEFDESIVYCGRGDEKNNFLMELYLKNEKDRSTLFDVFDYDFPKFNRNIDSVYATSEKFYATKKEQIKWSDGFDTFAKAALDFHYFSKKEMYPVIHKIRTGVDLYEDLPKNYYAFRKSINFNCNELASFSPYIMYLSHMLNNVGAINYHNHFSNLDLELKTNINKLNIADTLIKNKKVKNTILNNIAFSYLLEDQNMVNNHKFLEIYNKYSTDKSKKNEIQKIGHAIQLLKVGNELPEVMLIDKNRKLVSSNSFLKKKTVIFFWTEKLTSHLIAAQKKIASLKQKYPDYQFIAINLDDNQNNWNTSLSKYNFDSSFELRSNDFEDLKTKWAIIKVHRTIVLNSDTTIKNAFTNIFDVNFENNLK</sequence>
<reference evidence="3" key="1">
    <citation type="journal article" date="2019" name="Int. J. Syst. Evol. Microbiol.">
        <title>The Global Catalogue of Microorganisms (GCM) 10K type strain sequencing project: providing services to taxonomists for standard genome sequencing and annotation.</title>
        <authorList>
            <consortium name="The Broad Institute Genomics Platform"/>
            <consortium name="The Broad Institute Genome Sequencing Center for Infectious Disease"/>
            <person name="Wu L."/>
            <person name="Ma J."/>
        </authorList>
    </citation>
    <scope>NUCLEOTIDE SEQUENCE [LARGE SCALE GENOMIC DNA]</scope>
    <source>
        <strain evidence="3">CECT 7649</strain>
    </source>
</reference>
<dbReference type="SUPFAM" id="SSF52833">
    <property type="entry name" value="Thioredoxin-like"/>
    <property type="match status" value="1"/>
</dbReference>